<reference evidence="2 3" key="1">
    <citation type="journal article" date="2016" name="Nat. Commun.">
        <title>Thousands of microbial genomes shed light on interconnected biogeochemical processes in an aquifer system.</title>
        <authorList>
            <person name="Anantharaman K."/>
            <person name="Brown C.T."/>
            <person name="Hug L.A."/>
            <person name="Sharon I."/>
            <person name="Castelle C.J."/>
            <person name="Probst A.J."/>
            <person name="Thomas B.C."/>
            <person name="Singh A."/>
            <person name="Wilkins M.J."/>
            <person name="Karaoz U."/>
            <person name="Brodie E.L."/>
            <person name="Williams K.H."/>
            <person name="Hubbard S.S."/>
            <person name="Banfield J.F."/>
        </authorList>
    </citation>
    <scope>NUCLEOTIDE SEQUENCE [LARGE SCALE GENOMIC DNA]</scope>
</reference>
<keyword evidence="1" id="KW-0812">Transmembrane</keyword>
<sequence>MKFALVKFIKKIIKRKNLVFIWLFVNSPLFLLSLTLVIGNFYLPKLLTKSQLRFQDELRINEAKHEYSISLLNKSWKRLFMAKNFYWNSRLTDFDEGKDQLWDEYYDSVKDWNVSLVGNFFTIEKYYDKNTRDYFEEEVSINFIKLHDELLKIRNGELSKSADIDKLLELLDNRMYILAEKLYY</sequence>
<keyword evidence="1" id="KW-0472">Membrane</keyword>
<protein>
    <submittedName>
        <fullName evidence="2">Uncharacterized protein</fullName>
    </submittedName>
</protein>
<evidence type="ECO:0000313" key="3">
    <source>
        <dbReference type="Proteomes" id="UP000178771"/>
    </source>
</evidence>
<feature type="transmembrane region" description="Helical" evidence="1">
    <location>
        <begin position="20"/>
        <end position="43"/>
    </location>
</feature>
<organism evidence="2 3">
    <name type="scientific">candidate division WWE3 bacterium RIFCSPLOWO2_01_FULL_39_13</name>
    <dbReference type="NCBI Taxonomy" id="1802624"/>
    <lineage>
        <taxon>Bacteria</taxon>
        <taxon>Katanobacteria</taxon>
    </lineage>
</organism>
<evidence type="ECO:0000313" key="2">
    <source>
        <dbReference type="EMBL" id="OGC51261.1"/>
    </source>
</evidence>
<name>A0A1F4V248_UNCKA</name>
<evidence type="ECO:0000256" key="1">
    <source>
        <dbReference type="SAM" id="Phobius"/>
    </source>
</evidence>
<dbReference type="EMBL" id="MEVH01000027">
    <property type="protein sequence ID" value="OGC51261.1"/>
    <property type="molecule type" value="Genomic_DNA"/>
</dbReference>
<gene>
    <name evidence="2" type="ORF">A2982_04155</name>
</gene>
<comment type="caution">
    <text evidence="2">The sequence shown here is derived from an EMBL/GenBank/DDBJ whole genome shotgun (WGS) entry which is preliminary data.</text>
</comment>
<proteinExistence type="predicted"/>
<dbReference type="Proteomes" id="UP000178771">
    <property type="component" value="Unassembled WGS sequence"/>
</dbReference>
<accession>A0A1F4V248</accession>
<dbReference type="AlphaFoldDB" id="A0A1F4V248"/>
<keyword evidence="1" id="KW-1133">Transmembrane helix</keyword>